<evidence type="ECO:0000313" key="4">
    <source>
        <dbReference type="Proteomes" id="UP000011553"/>
    </source>
</evidence>
<feature type="transmembrane region" description="Helical" evidence="2">
    <location>
        <begin position="157"/>
        <end position="179"/>
    </location>
</feature>
<sequence length="444" mass="47311">MLAVLVSNAVAPVGVLFLGWAPAALFGVFVAEIAAVLCWTLVKIPFAAKRPNNTIGDDDRLFGPLQAKRGSVSLSGPLPECYPRNVPTLLIAAFLLVPLELAVAFVAFGLTDPVVTDEVAGQILLGGVGVFVGRGVETLTSYFAAGGYRDHSARSVLLPPFKLLFAVGLLMFVFGPFAVELENDVFLVVLVGLKLLYDLRALQLERSEKRGVFYRLYGSEETEIEPVPVEEPKRAPTYRTTPARAVAITDAAYQSLRYTVTSGVLWCYGVAAALVFFGAWAFALAPLALAAAFGTLRGASRYLASGPVEFRSYGDVLVVHDALLDEPQARLERDAVTDVSVSTDAVDRLFGTETVRFETGVDTSPDVQLTVPDPEEVRDDDANANHPMTVPHVEDAAAMLAAFDGGGETEAETAPETEAETAPETETEAGTEAGSETPVPSRNG</sequence>
<feature type="compositionally biased region" description="Acidic residues" evidence="1">
    <location>
        <begin position="407"/>
        <end position="429"/>
    </location>
</feature>
<feature type="transmembrane region" description="Helical" evidence="2">
    <location>
        <begin position="185"/>
        <end position="202"/>
    </location>
</feature>
<keyword evidence="2" id="KW-0812">Transmembrane</keyword>
<keyword evidence="2" id="KW-0472">Membrane</keyword>
<dbReference type="Proteomes" id="UP000011553">
    <property type="component" value="Unassembled WGS sequence"/>
</dbReference>
<feature type="transmembrane region" description="Helical" evidence="2">
    <location>
        <begin position="265"/>
        <end position="293"/>
    </location>
</feature>
<organism evidence="3 4">
    <name type="scientific">Haloferax denitrificans ATCC 35960</name>
    <dbReference type="NCBI Taxonomy" id="662478"/>
    <lineage>
        <taxon>Archaea</taxon>
        <taxon>Methanobacteriati</taxon>
        <taxon>Methanobacteriota</taxon>
        <taxon>Stenosarchaea group</taxon>
        <taxon>Halobacteria</taxon>
        <taxon>Halobacteriales</taxon>
        <taxon>Haloferacaceae</taxon>
        <taxon>Haloferax</taxon>
    </lineage>
</organism>
<feature type="region of interest" description="Disordered" evidence="1">
    <location>
        <begin position="362"/>
        <end position="385"/>
    </location>
</feature>
<evidence type="ECO:0000256" key="2">
    <source>
        <dbReference type="SAM" id="Phobius"/>
    </source>
</evidence>
<keyword evidence="4" id="KW-1185">Reference proteome</keyword>
<dbReference type="EMBL" id="AOLP01000009">
    <property type="protein sequence ID" value="EMA05633.1"/>
    <property type="molecule type" value="Genomic_DNA"/>
</dbReference>
<dbReference type="AlphaFoldDB" id="M0JBA4"/>
<dbReference type="Pfam" id="PF20108">
    <property type="entry name" value="DUF6498"/>
    <property type="match status" value="1"/>
</dbReference>
<dbReference type="PATRIC" id="fig|662478.6.peg.1398"/>
<keyword evidence="2" id="KW-1133">Transmembrane helix</keyword>
<dbReference type="InterPro" id="IPR045466">
    <property type="entry name" value="DUF6498"/>
</dbReference>
<gene>
    <name evidence="3" type="ORF">C438_07387</name>
</gene>
<evidence type="ECO:0000256" key="1">
    <source>
        <dbReference type="SAM" id="MobiDB-lite"/>
    </source>
</evidence>
<feature type="transmembrane region" description="Helical" evidence="2">
    <location>
        <begin position="20"/>
        <end position="42"/>
    </location>
</feature>
<protein>
    <submittedName>
        <fullName evidence="3">Uncharacterized protein</fullName>
    </submittedName>
</protein>
<evidence type="ECO:0000313" key="3">
    <source>
        <dbReference type="EMBL" id="EMA05633.1"/>
    </source>
</evidence>
<proteinExistence type="predicted"/>
<comment type="caution">
    <text evidence="3">The sequence shown here is derived from an EMBL/GenBank/DDBJ whole genome shotgun (WGS) entry which is preliminary data.</text>
</comment>
<reference evidence="3 4" key="1">
    <citation type="journal article" date="2014" name="PLoS Genet.">
        <title>Phylogenetically driven sequencing of extremely halophilic archaea reveals strategies for static and dynamic osmo-response.</title>
        <authorList>
            <person name="Becker E.A."/>
            <person name="Seitzer P.M."/>
            <person name="Tritt A."/>
            <person name="Larsen D."/>
            <person name="Krusor M."/>
            <person name="Yao A.I."/>
            <person name="Wu D."/>
            <person name="Madern D."/>
            <person name="Eisen J.A."/>
            <person name="Darling A.E."/>
            <person name="Facciotti M.T."/>
        </authorList>
    </citation>
    <scope>NUCLEOTIDE SEQUENCE [LARGE SCALE GENOMIC DNA]</scope>
    <source>
        <strain evidence="3 4">ATCC 35960</strain>
    </source>
</reference>
<name>M0JBA4_9EURY</name>
<feature type="transmembrane region" description="Helical" evidence="2">
    <location>
        <begin position="123"/>
        <end position="145"/>
    </location>
</feature>
<feature type="transmembrane region" description="Helical" evidence="2">
    <location>
        <begin position="89"/>
        <end position="111"/>
    </location>
</feature>
<feature type="region of interest" description="Disordered" evidence="1">
    <location>
        <begin position="404"/>
        <end position="444"/>
    </location>
</feature>
<accession>M0JBA4</accession>